<sequence>MTGGQFAPAGPLGAPQQSAWQKHRLLRTAVLTAGGAVLLVSGVPNAVELREVHRRPVLRMTADYCVTVTASGESTVVCLGRGGPGDSGVTAGDWTLRDLPEARPSGTVLPVQCDPDGRCASPWPDAGTWSRSAAPRSARCSSPWD</sequence>
<dbReference type="AlphaFoldDB" id="A0A9W6UTR1"/>
<dbReference type="Proteomes" id="UP001165143">
    <property type="component" value="Unassembled WGS sequence"/>
</dbReference>
<evidence type="ECO:0000313" key="2">
    <source>
        <dbReference type="EMBL" id="GLW59382.1"/>
    </source>
</evidence>
<proteinExistence type="predicted"/>
<comment type="caution">
    <text evidence="2">The sequence shown here is derived from an EMBL/GenBank/DDBJ whole genome shotgun (WGS) entry which is preliminary data.</text>
</comment>
<organism evidence="2 3">
    <name type="scientific">Kitasatospora phosalacinea</name>
    <dbReference type="NCBI Taxonomy" id="2065"/>
    <lineage>
        <taxon>Bacteria</taxon>
        <taxon>Bacillati</taxon>
        <taxon>Actinomycetota</taxon>
        <taxon>Actinomycetes</taxon>
        <taxon>Kitasatosporales</taxon>
        <taxon>Streptomycetaceae</taxon>
        <taxon>Kitasatospora</taxon>
    </lineage>
</organism>
<gene>
    <name evidence="2" type="ORF">Kpho01_73920</name>
</gene>
<protein>
    <submittedName>
        <fullName evidence="2">Uncharacterized protein</fullName>
    </submittedName>
</protein>
<feature type="compositionally biased region" description="Low complexity" evidence="1">
    <location>
        <begin position="130"/>
        <end position="145"/>
    </location>
</feature>
<reference evidence="2" key="1">
    <citation type="submission" date="2023-02" db="EMBL/GenBank/DDBJ databases">
        <title>Kitasatospora phosalacinea NBRC 14362.</title>
        <authorList>
            <person name="Ichikawa N."/>
            <person name="Sato H."/>
            <person name="Tonouchi N."/>
        </authorList>
    </citation>
    <scope>NUCLEOTIDE SEQUENCE</scope>
    <source>
        <strain evidence="2">NBRC 14362</strain>
    </source>
</reference>
<evidence type="ECO:0000313" key="3">
    <source>
        <dbReference type="Proteomes" id="UP001165143"/>
    </source>
</evidence>
<evidence type="ECO:0000256" key="1">
    <source>
        <dbReference type="SAM" id="MobiDB-lite"/>
    </source>
</evidence>
<feature type="region of interest" description="Disordered" evidence="1">
    <location>
        <begin position="120"/>
        <end position="145"/>
    </location>
</feature>
<name>A0A9W6UTR1_9ACTN</name>
<dbReference type="EMBL" id="BSRX01000079">
    <property type="protein sequence ID" value="GLW59382.1"/>
    <property type="molecule type" value="Genomic_DNA"/>
</dbReference>
<accession>A0A9W6UTR1</accession>